<keyword evidence="1" id="KW-0812">Transmembrane</keyword>
<accession>A0A6J6IUH3</accession>
<name>A0A6J6IUH3_9ZZZZ</name>
<sequence>MRNRSTKATLGSLVMVFQSVVVFFATLVGFGLQVYPDPAVIWGVGLGLSVVLMIFPAVLGKPGTYKLGWALQILVVLLGLWVPLMYFLGTVFLGMWAWGMIAGGTIDKARAAKNKLDSTESGN</sequence>
<dbReference type="AlphaFoldDB" id="A0A6J6IUH3"/>
<gene>
    <name evidence="2" type="ORF">UFOPK2032_00402</name>
</gene>
<dbReference type="EMBL" id="CAEZVM010000009">
    <property type="protein sequence ID" value="CAB4628251.1"/>
    <property type="molecule type" value="Genomic_DNA"/>
</dbReference>
<proteinExistence type="predicted"/>
<dbReference type="Pfam" id="PF14017">
    <property type="entry name" value="DUF4233"/>
    <property type="match status" value="1"/>
</dbReference>
<keyword evidence="1" id="KW-1133">Transmembrane helix</keyword>
<evidence type="ECO:0000313" key="2">
    <source>
        <dbReference type="EMBL" id="CAB4628251.1"/>
    </source>
</evidence>
<feature type="transmembrane region" description="Helical" evidence="1">
    <location>
        <begin position="39"/>
        <end position="59"/>
    </location>
</feature>
<organism evidence="2">
    <name type="scientific">freshwater metagenome</name>
    <dbReference type="NCBI Taxonomy" id="449393"/>
    <lineage>
        <taxon>unclassified sequences</taxon>
        <taxon>metagenomes</taxon>
        <taxon>ecological metagenomes</taxon>
    </lineage>
</organism>
<protein>
    <submittedName>
        <fullName evidence="2">Unannotated protein</fullName>
    </submittedName>
</protein>
<dbReference type="InterPro" id="IPR025327">
    <property type="entry name" value="DUF4233"/>
</dbReference>
<feature type="transmembrane region" description="Helical" evidence="1">
    <location>
        <begin position="12"/>
        <end position="33"/>
    </location>
</feature>
<feature type="transmembrane region" description="Helical" evidence="1">
    <location>
        <begin position="71"/>
        <end position="98"/>
    </location>
</feature>
<evidence type="ECO:0000256" key="1">
    <source>
        <dbReference type="SAM" id="Phobius"/>
    </source>
</evidence>
<keyword evidence="1" id="KW-0472">Membrane</keyword>
<reference evidence="2" key="1">
    <citation type="submission" date="2020-05" db="EMBL/GenBank/DDBJ databases">
        <authorList>
            <person name="Chiriac C."/>
            <person name="Salcher M."/>
            <person name="Ghai R."/>
            <person name="Kavagutti S V."/>
        </authorList>
    </citation>
    <scope>NUCLEOTIDE SEQUENCE</scope>
</reference>